<evidence type="ECO:0000313" key="2">
    <source>
        <dbReference type="Proteomes" id="UP001579974"/>
    </source>
</evidence>
<protein>
    <submittedName>
        <fullName evidence="1">Uncharacterized protein</fullName>
    </submittedName>
</protein>
<comment type="caution">
    <text evidence="1">The sequence shown here is derived from an EMBL/GenBank/DDBJ whole genome shotgun (WGS) entry which is preliminary data.</text>
</comment>
<proteinExistence type="predicted"/>
<gene>
    <name evidence="1" type="ORF">KKP3000_000459</name>
</gene>
<dbReference type="Proteomes" id="UP001579974">
    <property type="component" value="Unassembled WGS sequence"/>
</dbReference>
<reference evidence="1 2" key="1">
    <citation type="journal article" date="2024" name="Int. J. Mol. Sci.">
        <title>Exploration of Alicyclobacillus spp. Genome in Search of Antibiotic Resistance.</title>
        <authorList>
            <person name="Bucka-Kolendo J."/>
            <person name="Kiousi D.E."/>
            <person name="Dekowska A."/>
            <person name="Mikolajczuk-Szczyrba A."/>
            <person name="Karadedos D.M."/>
            <person name="Michael P."/>
            <person name="Galanis A."/>
            <person name="Sokolowska B."/>
        </authorList>
    </citation>
    <scope>NUCLEOTIDE SEQUENCE [LARGE SCALE GENOMIC DNA]</scope>
    <source>
        <strain evidence="1 2">KKP 3000</strain>
    </source>
</reference>
<sequence length="97" mass="10975">MNKVIAETMRLREVSQAVCEIWYSYAEGLLPKLTGTAQDDKLYQLIDERMPRGWTASIQPSGSVYATCPVFVKRKSLGVLVVEKRSDGHQRVFEIAL</sequence>
<keyword evidence="2" id="KW-1185">Reference proteome</keyword>
<name>A0ABV5AHD5_9BACL</name>
<dbReference type="RefSeq" id="WP_275474177.1">
    <property type="nucleotide sequence ID" value="NZ_CP162940.1"/>
</dbReference>
<accession>A0ABV5AHD5</accession>
<evidence type="ECO:0000313" key="1">
    <source>
        <dbReference type="EMBL" id="MFB5191683.1"/>
    </source>
</evidence>
<organism evidence="1 2">
    <name type="scientific">Alicyclobacillus fastidiosus</name>
    <dbReference type="NCBI Taxonomy" id="392011"/>
    <lineage>
        <taxon>Bacteria</taxon>
        <taxon>Bacillati</taxon>
        <taxon>Bacillota</taxon>
        <taxon>Bacilli</taxon>
        <taxon>Bacillales</taxon>
        <taxon>Alicyclobacillaceae</taxon>
        <taxon>Alicyclobacillus</taxon>
    </lineage>
</organism>
<dbReference type="EMBL" id="JBDXSU010000013">
    <property type="protein sequence ID" value="MFB5191683.1"/>
    <property type="molecule type" value="Genomic_DNA"/>
</dbReference>